<protein>
    <submittedName>
        <fullName evidence="1">Uncharacterized protein</fullName>
    </submittedName>
</protein>
<dbReference type="EMBL" id="GGEC01057436">
    <property type="protein sequence ID" value="MBX37920.1"/>
    <property type="molecule type" value="Transcribed_RNA"/>
</dbReference>
<evidence type="ECO:0000313" key="1">
    <source>
        <dbReference type="EMBL" id="MBX37920.1"/>
    </source>
</evidence>
<organism evidence="1">
    <name type="scientific">Rhizophora mucronata</name>
    <name type="common">Asiatic mangrove</name>
    <dbReference type="NCBI Taxonomy" id="61149"/>
    <lineage>
        <taxon>Eukaryota</taxon>
        <taxon>Viridiplantae</taxon>
        <taxon>Streptophyta</taxon>
        <taxon>Embryophyta</taxon>
        <taxon>Tracheophyta</taxon>
        <taxon>Spermatophyta</taxon>
        <taxon>Magnoliopsida</taxon>
        <taxon>eudicotyledons</taxon>
        <taxon>Gunneridae</taxon>
        <taxon>Pentapetalae</taxon>
        <taxon>rosids</taxon>
        <taxon>fabids</taxon>
        <taxon>Malpighiales</taxon>
        <taxon>Rhizophoraceae</taxon>
        <taxon>Rhizophora</taxon>
    </lineage>
</organism>
<reference evidence="1" key="1">
    <citation type="submission" date="2018-02" db="EMBL/GenBank/DDBJ databases">
        <title>Rhizophora mucronata_Transcriptome.</title>
        <authorList>
            <person name="Meera S.P."/>
            <person name="Sreeshan A."/>
            <person name="Augustine A."/>
        </authorList>
    </citation>
    <scope>NUCLEOTIDE SEQUENCE</scope>
    <source>
        <tissue evidence="1">Leaf</tissue>
    </source>
</reference>
<dbReference type="AlphaFoldDB" id="A0A2P2N658"/>
<sequence length="25" mass="2791">MEQVRDALGYIRLCSSGILSNCKAY</sequence>
<accession>A0A2P2N658</accession>
<proteinExistence type="predicted"/>
<name>A0A2P2N658_RHIMU</name>